<proteinExistence type="inferred from homology"/>
<feature type="domain" description="Potassium channel" evidence="10">
    <location>
        <begin position="31"/>
        <end position="106"/>
    </location>
</feature>
<keyword evidence="11" id="KW-1185">Reference proteome</keyword>
<dbReference type="GO" id="GO:0015271">
    <property type="term" value="F:outward rectifier potassium channel activity"/>
    <property type="evidence" value="ECO:0007669"/>
    <property type="project" value="TreeGrafter"/>
</dbReference>
<feature type="domain" description="Potassium channel" evidence="10">
    <location>
        <begin position="139"/>
        <end position="213"/>
    </location>
</feature>
<feature type="transmembrane region" description="Helical" evidence="9">
    <location>
        <begin position="130"/>
        <end position="150"/>
    </location>
</feature>
<dbReference type="PANTHER" id="PTHR11003:SF341">
    <property type="entry name" value="POTASSIUM CHANNEL DOMAIN-CONTAINING PROTEIN"/>
    <property type="match status" value="1"/>
</dbReference>
<keyword evidence="6 9" id="KW-0472">Membrane</keyword>
<feature type="transmembrane region" description="Helical" evidence="9">
    <location>
        <begin position="16"/>
        <end position="41"/>
    </location>
</feature>
<evidence type="ECO:0000256" key="2">
    <source>
        <dbReference type="ARBA" id="ARBA00022448"/>
    </source>
</evidence>
<evidence type="ECO:0000256" key="8">
    <source>
        <dbReference type="RuleBase" id="RU003857"/>
    </source>
</evidence>
<evidence type="ECO:0000256" key="9">
    <source>
        <dbReference type="SAM" id="Phobius"/>
    </source>
</evidence>
<feature type="transmembrane region" description="Helical" evidence="9">
    <location>
        <begin position="85"/>
        <end position="105"/>
    </location>
</feature>
<keyword evidence="4 9" id="KW-1133">Transmembrane helix</keyword>
<evidence type="ECO:0000313" key="12">
    <source>
        <dbReference type="WBParaSite" id="MBELARI_LOCUS21696"/>
    </source>
</evidence>
<keyword evidence="5 8" id="KW-0406">Ion transport</keyword>
<keyword evidence="2 8" id="KW-0813">Transport</keyword>
<organism evidence="11 12">
    <name type="scientific">Mesorhabditis belari</name>
    <dbReference type="NCBI Taxonomy" id="2138241"/>
    <lineage>
        <taxon>Eukaryota</taxon>
        <taxon>Metazoa</taxon>
        <taxon>Ecdysozoa</taxon>
        <taxon>Nematoda</taxon>
        <taxon>Chromadorea</taxon>
        <taxon>Rhabditida</taxon>
        <taxon>Rhabditina</taxon>
        <taxon>Rhabditomorpha</taxon>
        <taxon>Rhabditoidea</taxon>
        <taxon>Rhabditidae</taxon>
        <taxon>Mesorhabditinae</taxon>
        <taxon>Mesorhabditis</taxon>
    </lineage>
</organism>
<protein>
    <recommendedName>
        <fullName evidence="10">Potassium channel domain-containing protein</fullName>
    </recommendedName>
</protein>
<dbReference type="PANTHER" id="PTHR11003">
    <property type="entry name" value="POTASSIUM CHANNEL, SUBFAMILY K"/>
    <property type="match status" value="1"/>
</dbReference>
<keyword evidence="3 8" id="KW-0812">Transmembrane</keyword>
<name>A0AAF3F509_9BILA</name>
<dbReference type="GO" id="GO:0030322">
    <property type="term" value="P:stabilization of membrane potential"/>
    <property type="evidence" value="ECO:0007669"/>
    <property type="project" value="TreeGrafter"/>
</dbReference>
<comment type="subcellular location">
    <subcellularLocation>
        <location evidence="1">Membrane</location>
        <topology evidence="1">Multi-pass membrane protein</topology>
    </subcellularLocation>
</comment>
<evidence type="ECO:0000256" key="3">
    <source>
        <dbReference type="ARBA" id="ARBA00022692"/>
    </source>
</evidence>
<evidence type="ECO:0000259" key="10">
    <source>
        <dbReference type="Pfam" id="PF07885"/>
    </source>
</evidence>
<dbReference type="AlphaFoldDB" id="A0AAF3F509"/>
<evidence type="ECO:0000313" key="11">
    <source>
        <dbReference type="Proteomes" id="UP000887575"/>
    </source>
</evidence>
<evidence type="ECO:0000256" key="4">
    <source>
        <dbReference type="ARBA" id="ARBA00022989"/>
    </source>
</evidence>
<evidence type="ECO:0000256" key="1">
    <source>
        <dbReference type="ARBA" id="ARBA00004141"/>
    </source>
</evidence>
<dbReference type="PRINTS" id="PR01333">
    <property type="entry name" value="2POREKCHANEL"/>
</dbReference>
<dbReference type="GO" id="GO:0005886">
    <property type="term" value="C:plasma membrane"/>
    <property type="evidence" value="ECO:0007669"/>
    <property type="project" value="TreeGrafter"/>
</dbReference>
<evidence type="ECO:0000256" key="7">
    <source>
        <dbReference type="ARBA" id="ARBA00023303"/>
    </source>
</evidence>
<dbReference type="Pfam" id="PF07885">
    <property type="entry name" value="Ion_trans_2"/>
    <property type="match status" value="2"/>
</dbReference>
<feature type="transmembrane region" description="Helical" evidence="9">
    <location>
        <begin position="187"/>
        <end position="205"/>
    </location>
</feature>
<comment type="similarity">
    <text evidence="8">Belongs to the two pore domain potassium channel (TC 1.A.1.8) family.</text>
</comment>
<evidence type="ECO:0000256" key="5">
    <source>
        <dbReference type="ARBA" id="ARBA00023065"/>
    </source>
</evidence>
<dbReference type="Gene3D" id="1.10.287.70">
    <property type="match status" value="2"/>
</dbReference>
<evidence type="ECO:0000256" key="6">
    <source>
        <dbReference type="ARBA" id="ARBA00023136"/>
    </source>
</evidence>
<dbReference type="Proteomes" id="UP000887575">
    <property type="component" value="Unassembled WGS sequence"/>
</dbReference>
<dbReference type="GO" id="GO:0022841">
    <property type="term" value="F:potassium ion leak channel activity"/>
    <property type="evidence" value="ECO:0007669"/>
    <property type="project" value="TreeGrafter"/>
</dbReference>
<dbReference type="WBParaSite" id="MBELARI_LOCUS21696">
    <property type="protein sequence ID" value="MBELARI_LOCUS21696"/>
    <property type="gene ID" value="MBELARI_LOCUS21696"/>
</dbReference>
<reference evidence="12" key="1">
    <citation type="submission" date="2024-02" db="UniProtKB">
        <authorList>
            <consortium name="WormBaseParasite"/>
        </authorList>
    </citation>
    <scope>IDENTIFICATION</scope>
</reference>
<dbReference type="SUPFAM" id="SSF81324">
    <property type="entry name" value="Voltage-gated potassium channels"/>
    <property type="match status" value="2"/>
</dbReference>
<dbReference type="InterPro" id="IPR013099">
    <property type="entry name" value="K_chnl_dom"/>
</dbReference>
<accession>A0AAF3F509</accession>
<dbReference type="InterPro" id="IPR003280">
    <property type="entry name" value="2pore_dom_K_chnl"/>
</dbReference>
<sequence>MIGVKRKKKHSAISTFWWIILPQSVLLLALVIYLICGALTFRWLDESLAEQSIWDVILFEYGTLATIGWGNVYPTTEHARVFACLYALIGIPLFLLYIASVYKYVTKLYWYVLYGLGFPVRCKISSDARLPIKTILFLFLFTFAGGSFFIKHTGDPFTIDDIYFSFISFTTVGFGDTSPVVHSLPELILTMMYLTWGIVLTTALFRSLNDFLRKVHYLGRRFRGARDVPVYIGGQTITVSQLMATVAQEFDASPKEIRTMLHDLDDLISASTKSNVPLIRVNDIEDFDCYE</sequence>
<keyword evidence="7 8" id="KW-0407">Ion channel</keyword>